<dbReference type="InterPro" id="IPR011992">
    <property type="entry name" value="EF-hand-dom_pair"/>
</dbReference>
<evidence type="ECO:0000256" key="2">
    <source>
        <dbReference type="ARBA" id="ARBA00022737"/>
    </source>
</evidence>
<feature type="domain" description="EF-hand" evidence="4">
    <location>
        <begin position="174"/>
        <end position="209"/>
    </location>
</feature>
<evidence type="ECO:0000256" key="1">
    <source>
        <dbReference type="ARBA" id="ARBA00022723"/>
    </source>
</evidence>
<evidence type="ECO:0000313" key="6">
    <source>
        <dbReference type="Proteomes" id="UP000237105"/>
    </source>
</evidence>
<accession>A0A2P5DT46</accession>
<dbReference type="PANTHER" id="PTHR10891">
    <property type="entry name" value="EF-HAND CALCIUM-BINDING DOMAIN CONTAINING PROTEIN"/>
    <property type="match status" value="1"/>
</dbReference>
<evidence type="ECO:0000259" key="4">
    <source>
        <dbReference type="PROSITE" id="PS50222"/>
    </source>
</evidence>
<keyword evidence="2" id="KW-0677">Repeat</keyword>
<dbReference type="PROSITE" id="PS00018">
    <property type="entry name" value="EF_HAND_1"/>
    <property type="match status" value="1"/>
</dbReference>
<keyword evidence="3" id="KW-0106">Calcium</keyword>
<feature type="domain" description="EF-hand" evidence="4">
    <location>
        <begin position="136"/>
        <end position="171"/>
    </location>
</feature>
<evidence type="ECO:0000256" key="3">
    <source>
        <dbReference type="ARBA" id="ARBA00022837"/>
    </source>
</evidence>
<dbReference type="EMBL" id="JXTB01000018">
    <property type="protein sequence ID" value="PON76464.1"/>
    <property type="molecule type" value="Genomic_DNA"/>
</dbReference>
<gene>
    <name evidence="5" type="ORF">PanWU01x14_035180</name>
</gene>
<dbReference type="GO" id="GO:0005509">
    <property type="term" value="F:calcium ion binding"/>
    <property type="evidence" value="ECO:0007669"/>
    <property type="project" value="InterPro"/>
</dbReference>
<evidence type="ECO:0000313" key="5">
    <source>
        <dbReference type="EMBL" id="PON76464.1"/>
    </source>
</evidence>
<dbReference type="SUPFAM" id="SSF47473">
    <property type="entry name" value="EF-hand"/>
    <property type="match status" value="1"/>
</dbReference>
<dbReference type="InterPro" id="IPR018247">
    <property type="entry name" value="EF_Hand_1_Ca_BS"/>
</dbReference>
<dbReference type="AlphaFoldDB" id="A0A2P5DT46"/>
<dbReference type="InterPro" id="IPR039647">
    <property type="entry name" value="EF_hand_pair_protein_CML-like"/>
</dbReference>
<sequence length="209" mass="23418">MGLTETCSRLIGDLVQVINGGASSSSRSISAGHLDHNYPSKSQNEGTFNHSMSRALITVFGMQNDGKIHKEKARRVVEKLGLLRMDEEYDRMEEDDVEKYHDQSAGSFDLPGDDDGKEEVAVEAVLGGEEMEDYSKRSELLRQAFKIFDENGNGFIEAVELKRVLECLGLDRGWDMDEIEKMLRVVDLNLDGKVDFGEFELMMGVKSSL</sequence>
<organism evidence="5 6">
    <name type="scientific">Parasponia andersonii</name>
    <name type="common">Sponia andersonii</name>
    <dbReference type="NCBI Taxonomy" id="3476"/>
    <lineage>
        <taxon>Eukaryota</taxon>
        <taxon>Viridiplantae</taxon>
        <taxon>Streptophyta</taxon>
        <taxon>Embryophyta</taxon>
        <taxon>Tracheophyta</taxon>
        <taxon>Spermatophyta</taxon>
        <taxon>Magnoliopsida</taxon>
        <taxon>eudicotyledons</taxon>
        <taxon>Gunneridae</taxon>
        <taxon>Pentapetalae</taxon>
        <taxon>rosids</taxon>
        <taxon>fabids</taxon>
        <taxon>Rosales</taxon>
        <taxon>Cannabaceae</taxon>
        <taxon>Parasponia</taxon>
    </lineage>
</organism>
<reference evidence="6" key="1">
    <citation type="submission" date="2016-06" db="EMBL/GenBank/DDBJ databases">
        <title>Parallel loss of symbiosis genes in relatives of nitrogen-fixing non-legume Parasponia.</title>
        <authorList>
            <person name="Van Velzen R."/>
            <person name="Holmer R."/>
            <person name="Bu F."/>
            <person name="Rutten L."/>
            <person name="Van Zeijl A."/>
            <person name="Liu W."/>
            <person name="Santuari L."/>
            <person name="Cao Q."/>
            <person name="Sharma T."/>
            <person name="Shen D."/>
            <person name="Roswanjaya Y."/>
            <person name="Wardhani T."/>
            <person name="Kalhor M.S."/>
            <person name="Jansen J."/>
            <person name="Van den Hoogen J."/>
            <person name="Gungor B."/>
            <person name="Hartog M."/>
            <person name="Hontelez J."/>
            <person name="Verver J."/>
            <person name="Yang W.-C."/>
            <person name="Schijlen E."/>
            <person name="Repin R."/>
            <person name="Schilthuizen M."/>
            <person name="Schranz E."/>
            <person name="Heidstra R."/>
            <person name="Miyata K."/>
            <person name="Fedorova E."/>
            <person name="Kohlen W."/>
            <person name="Bisseling T."/>
            <person name="Smit S."/>
            <person name="Geurts R."/>
        </authorList>
    </citation>
    <scope>NUCLEOTIDE SEQUENCE [LARGE SCALE GENOMIC DNA]</scope>
    <source>
        <strain evidence="6">cv. WU1-14</strain>
    </source>
</reference>
<keyword evidence="1" id="KW-0479">Metal-binding</keyword>
<dbReference type="InterPro" id="IPR002048">
    <property type="entry name" value="EF_hand_dom"/>
</dbReference>
<dbReference type="Pfam" id="PF13499">
    <property type="entry name" value="EF-hand_7"/>
    <property type="match status" value="1"/>
</dbReference>
<dbReference type="CDD" id="cd00051">
    <property type="entry name" value="EFh"/>
    <property type="match status" value="1"/>
</dbReference>
<dbReference type="OrthoDB" id="26525at2759"/>
<dbReference type="SMART" id="SM00054">
    <property type="entry name" value="EFh"/>
    <property type="match status" value="2"/>
</dbReference>
<protein>
    <submittedName>
        <fullName evidence="5">Parvalbumin</fullName>
    </submittedName>
</protein>
<dbReference type="Proteomes" id="UP000237105">
    <property type="component" value="Unassembled WGS sequence"/>
</dbReference>
<keyword evidence="6" id="KW-1185">Reference proteome</keyword>
<dbReference type="Gene3D" id="1.10.238.10">
    <property type="entry name" value="EF-hand"/>
    <property type="match status" value="1"/>
</dbReference>
<proteinExistence type="predicted"/>
<name>A0A2P5DT46_PARAD</name>
<dbReference type="STRING" id="3476.A0A2P5DT46"/>
<dbReference type="FunFam" id="1.10.238.10:FF:000003">
    <property type="entry name" value="Calmodulin A"/>
    <property type="match status" value="1"/>
</dbReference>
<dbReference type="PROSITE" id="PS50222">
    <property type="entry name" value="EF_HAND_2"/>
    <property type="match status" value="2"/>
</dbReference>
<comment type="caution">
    <text evidence="5">The sequence shown here is derived from an EMBL/GenBank/DDBJ whole genome shotgun (WGS) entry which is preliminary data.</text>
</comment>